<gene>
    <name evidence="2" type="ORF">OdinLCB4_001080</name>
</gene>
<proteinExistence type="predicted"/>
<keyword evidence="1" id="KW-0175">Coiled coil</keyword>
<dbReference type="AlphaFoldDB" id="A0AAF0IBA4"/>
<accession>A0AAF0IBA4</accession>
<organism evidence="2 3">
    <name type="scientific">Odinarchaeota yellowstonii (strain LCB_4)</name>
    <dbReference type="NCBI Taxonomy" id="1841599"/>
    <lineage>
        <taxon>Archaea</taxon>
        <taxon>Promethearchaeati</taxon>
        <taxon>Candidatus Odinarchaeota</taxon>
        <taxon>Candidatus Odinarchaeia</taxon>
        <taxon>Candidatus Odinarchaeales</taxon>
        <taxon>Candidatus Odinarchaeaceae</taxon>
        <taxon>Candidatus Odinarchaeum</taxon>
    </lineage>
</organism>
<name>A0AAF0IBA4_ODILC</name>
<evidence type="ECO:0000313" key="2">
    <source>
        <dbReference type="EMBL" id="WEU40553.1"/>
    </source>
</evidence>
<feature type="coiled-coil region" evidence="1">
    <location>
        <begin position="41"/>
        <end position="68"/>
    </location>
</feature>
<protein>
    <submittedName>
        <fullName evidence="2">Uncharacterized protein</fullName>
    </submittedName>
</protein>
<sequence length="191" mass="22935">MPVEEDLNAYKEALRIFNKFLNAIRNVVFDKYPDLLSGTDLKDKIRDIDNVQKKIDELMVQFKKLFTEKLLVLTAMRSLLWHVKTTIEDSDNVKELKERLRIFILPEVERFLNSFKRESALLRERIKPLFKIYENIKTVLENVEMRDSEFERLIKPDEKGMTRLDEVLQLILEDKLDELDRKYSELLRDLE</sequence>
<reference evidence="2" key="2">
    <citation type="journal article" date="2022" name="Nat. Microbiol.">
        <title>A closed Candidatus Odinarchaeum chromosome exposes Asgard archaeal viruses.</title>
        <authorList>
            <person name="Tamarit D."/>
            <person name="Caceres E.F."/>
            <person name="Krupovic M."/>
            <person name="Nijland R."/>
            <person name="Eme L."/>
            <person name="Robinson N.P."/>
            <person name="Ettema T.J.G."/>
        </authorList>
    </citation>
    <scope>NUCLEOTIDE SEQUENCE</scope>
    <source>
        <strain evidence="2">LCB_4</strain>
    </source>
</reference>
<evidence type="ECO:0000256" key="1">
    <source>
        <dbReference type="SAM" id="Coils"/>
    </source>
</evidence>
<dbReference type="KEGG" id="oyw:OdinLCB4_001080"/>
<dbReference type="EMBL" id="CP091871">
    <property type="protein sequence ID" value="WEU40553.1"/>
    <property type="molecule type" value="Genomic_DNA"/>
</dbReference>
<evidence type="ECO:0000313" key="3">
    <source>
        <dbReference type="Proteomes" id="UP000186851"/>
    </source>
</evidence>
<reference evidence="2" key="1">
    <citation type="journal article" date="2017" name="Nature">
        <title>Asgard archaea illuminate the origin of eukaryotic cellular complexity.</title>
        <authorList>
            <person name="Zaremba-Niedzwiedzka K."/>
            <person name="Caceres E.F."/>
            <person name="Saw J.H."/>
            <person name="Backstrom D."/>
            <person name="Juzokaite L."/>
            <person name="Vancaester E."/>
            <person name="Seitz K.W."/>
            <person name="Anantharaman K."/>
            <person name="Starnawski P."/>
            <person name="Kjeldsen K.U."/>
            <person name="Scott M.B."/>
            <person name="Nunoura T."/>
            <person name="Banfield J.F."/>
            <person name="Schramm A."/>
            <person name="Baker B.J."/>
            <person name="Spang A."/>
            <person name="Ettema T.J.G."/>
        </authorList>
    </citation>
    <scope>NUCLEOTIDE SEQUENCE</scope>
    <source>
        <strain evidence="2">LCB_4</strain>
    </source>
</reference>
<dbReference type="Proteomes" id="UP000186851">
    <property type="component" value="Chromosome"/>
</dbReference>